<comment type="subcellular location">
    <subcellularLocation>
        <location evidence="1">Cell outer membrane</location>
        <topology evidence="1">Multi-pass membrane protein</topology>
    </subcellularLocation>
</comment>
<name>A0ABU9IG30_9SPHN</name>
<dbReference type="InterPro" id="IPR005017">
    <property type="entry name" value="OMPP1/FadL/TodX"/>
</dbReference>
<gene>
    <name evidence="9" type="ORF">AAEO60_11010</name>
</gene>
<dbReference type="Pfam" id="PF03349">
    <property type="entry name" value="Toluene_X"/>
    <property type="match status" value="1"/>
</dbReference>
<sequence>MSVFPTLPSLRFAALAGAGVLALASAPAAATDGYFLNGVGAKAKGMGGVGIALPQDALTGANNPATISAIDSPRADFGVEVFVPDRGATIEGNGAGLDGSYDGNGANPFVLPEFGYVRPLSDELTFALTINGNGGMNTDYDSGNPYAAFGAQGAAGVDLKQVFISPTLAYEFSEGHSLGVSAVGMVQGFRATGIQPFTQASADPANFTDNGTDVSFGAGFRVGYYGELTENIAIGAFYQSKVWATEFDDYAGLFADQGGFDVPASYGAGIAVRPTERLVLAADIKRIEYSDVNSVGNPLGVLFTGVPFGGANGPGFGWDDVTVVKFGAAYDISDAVTVRAGYGRSDNPVPASETFLNILAPGVVQDHFTVGATWRANSGTEITAFAMRAPRNDVLGQGAIPAPYGGGEANVFLAETSFGLEVGFQL</sequence>
<evidence type="ECO:0000313" key="10">
    <source>
        <dbReference type="Proteomes" id="UP001497045"/>
    </source>
</evidence>
<evidence type="ECO:0000256" key="4">
    <source>
        <dbReference type="ARBA" id="ARBA00022692"/>
    </source>
</evidence>
<feature type="signal peptide" evidence="8">
    <location>
        <begin position="1"/>
        <end position="30"/>
    </location>
</feature>
<dbReference type="Gene3D" id="2.40.160.60">
    <property type="entry name" value="Outer membrane protein transport protein (OMPP1/FadL/TodX)"/>
    <property type="match status" value="1"/>
</dbReference>
<keyword evidence="10" id="KW-1185">Reference proteome</keyword>
<feature type="chain" id="PRO_5045177222" evidence="8">
    <location>
        <begin position="31"/>
        <end position="426"/>
    </location>
</feature>
<evidence type="ECO:0000256" key="2">
    <source>
        <dbReference type="ARBA" id="ARBA00008163"/>
    </source>
</evidence>
<reference evidence="9 10" key="1">
    <citation type="submission" date="2024-04" db="EMBL/GenBank/DDBJ databases">
        <title>Aurantiacibacter sp. DGU6 16S ribosomal RNA gene Genome sequencing and assembly.</title>
        <authorList>
            <person name="Park S."/>
        </authorList>
    </citation>
    <scope>NUCLEOTIDE SEQUENCE [LARGE SCALE GENOMIC DNA]</scope>
    <source>
        <strain evidence="9 10">DGU6</strain>
    </source>
</reference>
<evidence type="ECO:0000256" key="3">
    <source>
        <dbReference type="ARBA" id="ARBA00022452"/>
    </source>
</evidence>
<dbReference type="PANTHER" id="PTHR35093:SF8">
    <property type="entry name" value="OUTER MEMBRANE PROTEIN NMB0088-RELATED"/>
    <property type="match status" value="1"/>
</dbReference>
<comment type="caution">
    <text evidence="9">The sequence shown here is derived from an EMBL/GenBank/DDBJ whole genome shotgun (WGS) entry which is preliminary data.</text>
</comment>
<keyword evidence="6" id="KW-0472">Membrane</keyword>
<evidence type="ECO:0000256" key="6">
    <source>
        <dbReference type="ARBA" id="ARBA00023136"/>
    </source>
</evidence>
<dbReference type="PANTHER" id="PTHR35093">
    <property type="entry name" value="OUTER MEMBRANE PROTEIN NMB0088-RELATED"/>
    <property type="match status" value="1"/>
</dbReference>
<keyword evidence="5 8" id="KW-0732">Signal</keyword>
<keyword evidence="7" id="KW-0998">Cell outer membrane</keyword>
<comment type="similarity">
    <text evidence="2">Belongs to the OmpP1/FadL family.</text>
</comment>
<evidence type="ECO:0000256" key="5">
    <source>
        <dbReference type="ARBA" id="ARBA00022729"/>
    </source>
</evidence>
<evidence type="ECO:0000313" key="9">
    <source>
        <dbReference type="EMBL" id="MEL1251200.1"/>
    </source>
</evidence>
<keyword evidence="4" id="KW-0812">Transmembrane</keyword>
<evidence type="ECO:0000256" key="8">
    <source>
        <dbReference type="SAM" id="SignalP"/>
    </source>
</evidence>
<keyword evidence="3" id="KW-1134">Transmembrane beta strand</keyword>
<accession>A0ABU9IG30</accession>
<evidence type="ECO:0000256" key="1">
    <source>
        <dbReference type="ARBA" id="ARBA00004571"/>
    </source>
</evidence>
<dbReference type="SUPFAM" id="SSF56935">
    <property type="entry name" value="Porins"/>
    <property type="match status" value="1"/>
</dbReference>
<evidence type="ECO:0000256" key="7">
    <source>
        <dbReference type="ARBA" id="ARBA00023237"/>
    </source>
</evidence>
<proteinExistence type="inferred from homology"/>
<organism evidence="9 10">
    <name type="scientific">Aurantiacibacter gilvus</name>
    <dbReference type="NCBI Taxonomy" id="3139141"/>
    <lineage>
        <taxon>Bacteria</taxon>
        <taxon>Pseudomonadati</taxon>
        <taxon>Pseudomonadota</taxon>
        <taxon>Alphaproteobacteria</taxon>
        <taxon>Sphingomonadales</taxon>
        <taxon>Erythrobacteraceae</taxon>
        <taxon>Aurantiacibacter</taxon>
    </lineage>
</organism>
<dbReference type="Proteomes" id="UP001497045">
    <property type="component" value="Unassembled WGS sequence"/>
</dbReference>
<dbReference type="RefSeq" id="WP_341673760.1">
    <property type="nucleotide sequence ID" value="NZ_JBBYHV010000002.1"/>
</dbReference>
<dbReference type="EMBL" id="JBBYHV010000002">
    <property type="protein sequence ID" value="MEL1251200.1"/>
    <property type="molecule type" value="Genomic_DNA"/>
</dbReference>
<protein>
    <submittedName>
        <fullName evidence="9">Outer membrane protein transport protein</fullName>
    </submittedName>
</protein>